<dbReference type="OrthoDB" id="1657402at2759"/>
<evidence type="ECO:0000256" key="3">
    <source>
        <dbReference type="ARBA" id="ARBA00023295"/>
    </source>
</evidence>
<organism evidence="10 11">
    <name type="scientific">Psylliodes chrysocephalus</name>
    <dbReference type="NCBI Taxonomy" id="3402493"/>
    <lineage>
        <taxon>Eukaryota</taxon>
        <taxon>Metazoa</taxon>
        <taxon>Ecdysozoa</taxon>
        <taxon>Arthropoda</taxon>
        <taxon>Hexapoda</taxon>
        <taxon>Insecta</taxon>
        <taxon>Pterygota</taxon>
        <taxon>Neoptera</taxon>
        <taxon>Endopterygota</taxon>
        <taxon>Coleoptera</taxon>
        <taxon>Polyphaga</taxon>
        <taxon>Cucujiformia</taxon>
        <taxon>Chrysomeloidea</taxon>
        <taxon>Chrysomelidae</taxon>
        <taxon>Galerucinae</taxon>
        <taxon>Alticini</taxon>
        <taxon>Psylliodes</taxon>
    </lineage>
</organism>
<evidence type="ECO:0000256" key="4">
    <source>
        <dbReference type="PIRSR" id="PIRSR006336-1"/>
    </source>
</evidence>
<dbReference type="EC" id="3.2.1.23" evidence="5"/>
<accession>A0A9P0D1G5</accession>
<dbReference type="AlphaFoldDB" id="A0A9P0D1G5"/>
<dbReference type="Pfam" id="PF21317">
    <property type="entry name" value="BetaGal_ABD_1"/>
    <property type="match status" value="1"/>
</dbReference>
<comment type="similarity">
    <text evidence="1 6">Belongs to the glycosyl hydrolase 35 family.</text>
</comment>
<feature type="domain" description="Beta-galactosidase galactose-binding" evidence="9">
    <location>
        <begin position="639"/>
        <end position="694"/>
    </location>
</feature>
<dbReference type="PRINTS" id="PR00742">
    <property type="entry name" value="GLHYDRLASE35"/>
</dbReference>
<reference evidence="10" key="1">
    <citation type="submission" date="2022-01" db="EMBL/GenBank/DDBJ databases">
        <authorList>
            <person name="King R."/>
        </authorList>
    </citation>
    <scope>NUCLEOTIDE SEQUENCE</scope>
</reference>
<dbReference type="PIRSF" id="PIRSF006336">
    <property type="entry name" value="B-gal"/>
    <property type="match status" value="1"/>
</dbReference>
<dbReference type="PANTHER" id="PTHR23421">
    <property type="entry name" value="BETA-GALACTOSIDASE RELATED"/>
    <property type="match status" value="1"/>
</dbReference>
<evidence type="ECO:0000256" key="6">
    <source>
        <dbReference type="RuleBase" id="RU003679"/>
    </source>
</evidence>
<evidence type="ECO:0000259" key="8">
    <source>
        <dbReference type="Pfam" id="PF21317"/>
    </source>
</evidence>
<dbReference type="EMBL" id="OV651816">
    <property type="protein sequence ID" value="CAH1110128.1"/>
    <property type="molecule type" value="Genomic_DNA"/>
</dbReference>
<dbReference type="Pfam" id="PF21467">
    <property type="entry name" value="BetaGal_gal-bd"/>
    <property type="match status" value="1"/>
</dbReference>
<dbReference type="SUPFAM" id="SSF51445">
    <property type="entry name" value="(Trans)glycosidases"/>
    <property type="match status" value="1"/>
</dbReference>
<dbReference type="Gene3D" id="2.60.120.260">
    <property type="entry name" value="Galactose-binding domain-like"/>
    <property type="match status" value="2"/>
</dbReference>
<dbReference type="InterPro" id="IPR031330">
    <property type="entry name" value="Gly_Hdrlase_35_cat"/>
</dbReference>
<dbReference type="InterPro" id="IPR017853">
    <property type="entry name" value="GH"/>
</dbReference>
<dbReference type="InterPro" id="IPR026283">
    <property type="entry name" value="B-gal_1-like"/>
</dbReference>
<evidence type="ECO:0000256" key="5">
    <source>
        <dbReference type="RuleBase" id="RU000675"/>
    </source>
</evidence>
<dbReference type="Pfam" id="PF01301">
    <property type="entry name" value="Glyco_hydro_35"/>
    <property type="match status" value="1"/>
</dbReference>
<evidence type="ECO:0000259" key="9">
    <source>
        <dbReference type="Pfam" id="PF21467"/>
    </source>
</evidence>
<comment type="catalytic activity">
    <reaction evidence="5">
        <text>Hydrolysis of terminal non-reducing beta-D-galactose residues in beta-D-galactosides.</text>
        <dbReference type="EC" id="3.2.1.23"/>
    </reaction>
</comment>
<evidence type="ECO:0000313" key="10">
    <source>
        <dbReference type="EMBL" id="CAH1110128.1"/>
    </source>
</evidence>
<evidence type="ECO:0000259" key="7">
    <source>
        <dbReference type="Pfam" id="PF01301"/>
    </source>
</evidence>
<dbReference type="PROSITE" id="PS01182">
    <property type="entry name" value="GLYCOSYL_HYDROL_F35"/>
    <property type="match status" value="1"/>
</dbReference>
<evidence type="ECO:0000256" key="1">
    <source>
        <dbReference type="ARBA" id="ARBA00009809"/>
    </source>
</evidence>
<proteinExistence type="inferred from homology"/>
<dbReference type="Gene3D" id="3.20.20.80">
    <property type="entry name" value="Glycosidases"/>
    <property type="match status" value="1"/>
</dbReference>
<feature type="domain" description="Beta-galactosidase 1-like first all-beta" evidence="8">
    <location>
        <begin position="496"/>
        <end position="613"/>
    </location>
</feature>
<keyword evidence="3 5" id="KW-0326">Glycosidase</keyword>
<dbReference type="GO" id="GO:0005975">
    <property type="term" value="P:carbohydrate metabolic process"/>
    <property type="evidence" value="ECO:0007669"/>
    <property type="project" value="InterPro"/>
</dbReference>
<sequence length="720" mass="82630">MMRNAFTATTGIQKMDVAKDGYNGNKNLQTSSNRHLRSQSQSSVDDSVILKKSNSEHVTISNLYLLFTGDKDISFLLFKMANLPSLYEYYTGGGITQGLSVDQPHFTLNNKNISLYSGSMHYFRVPPQYWRDRLRKMRAAGLNAVQTYVPWNLHEPEPGKYDFGEGGTDMQDFLNIETFLKTAQEEDLFVIMRSGPFICAEFEFGGLPSWLLRQTGIKFRTHDKKFMEPVTSYFMVLLSLLSSFQFTKGGPIISFQIENEYGSTKQLDANPPFLPDKIYLEQLRQLMLDNNITELLFTSDSPTSSGSLGSLSLLFQTANFGLGDPTPDFDKLKELQGNKPTMSTEFWSGWFNHWSEDKYNGNIIDFTSTLEKILKYPASVNFYMFHGGTSWGFLNGANMDNVAEETYHPDITSYDYDAPISEAGDYQPKYFVVKELIEKYNNIKTKLPHPPKLIKRKAYASIDIKRHLPYEYIVSNVPVVKSNKVVPMELLPINNNIGQKYGYIIYRKTNITLLKGSKLVIKDYVYDTINVYINNQLMTNNFNDISSFGYWKTKDGSIIFNTTYKNATIDLVVCNMGRNNFGSLDQFYQFKGLKSAILLDEKEIINWEILPLEFKQSWIKELSSWQDYDKNNKSGAGLYQAELVLNDITDTYIDMSRWKKGIVIINNFVLGRYWTIGPQQSLYLPATFLKTGVNSIIVFEEFLSDNAIRFLENPIYFNNK</sequence>
<dbReference type="SUPFAM" id="SSF49785">
    <property type="entry name" value="Galactose-binding domain-like"/>
    <property type="match status" value="1"/>
</dbReference>
<dbReference type="InterPro" id="IPR048912">
    <property type="entry name" value="BetaGal1-like_ABD1"/>
</dbReference>
<feature type="active site" description="Nucleophile" evidence="4">
    <location>
        <position position="345"/>
    </location>
</feature>
<evidence type="ECO:0000313" key="11">
    <source>
        <dbReference type="Proteomes" id="UP001153636"/>
    </source>
</evidence>
<keyword evidence="2 5" id="KW-0378">Hydrolase</keyword>
<keyword evidence="11" id="KW-1185">Reference proteome</keyword>
<dbReference type="InterPro" id="IPR001944">
    <property type="entry name" value="Glycoside_Hdrlase_35"/>
</dbReference>
<dbReference type="GO" id="GO:0004565">
    <property type="term" value="F:beta-galactosidase activity"/>
    <property type="evidence" value="ECO:0007669"/>
    <property type="project" value="UniProtKB-EC"/>
</dbReference>
<dbReference type="InterPro" id="IPR048913">
    <property type="entry name" value="BetaGal_gal-bd"/>
</dbReference>
<gene>
    <name evidence="10" type="ORF">PSYICH_LOCUS10478</name>
</gene>
<name>A0A9P0D1G5_9CUCU</name>
<dbReference type="InterPro" id="IPR019801">
    <property type="entry name" value="Glyco_hydro_35_CS"/>
</dbReference>
<feature type="domain" description="Glycoside hydrolase 35 catalytic" evidence="7">
    <location>
        <begin position="106"/>
        <end position="439"/>
    </location>
</feature>
<dbReference type="InterPro" id="IPR008979">
    <property type="entry name" value="Galactose-bd-like_sf"/>
</dbReference>
<dbReference type="FunFam" id="2.60.120.260:FF:000049">
    <property type="entry name" value="Beta-galactosidase"/>
    <property type="match status" value="1"/>
</dbReference>
<evidence type="ECO:0000256" key="2">
    <source>
        <dbReference type="ARBA" id="ARBA00022801"/>
    </source>
</evidence>
<protein>
    <recommendedName>
        <fullName evidence="5">Beta-galactosidase</fullName>
        <ecNumber evidence="5">3.2.1.23</ecNumber>
    </recommendedName>
</protein>
<feature type="active site" description="Proton donor" evidence="4">
    <location>
        <position position="260"/>
    </location>
</feature>
<dbReference type="Proteomes" id="UP001153636">
    <property type="component" value="Chromosome 4"/>
</dbReference>